<dbReference type="CDD" id="cd16914">
    <property type="entry name" value="EcfT"/>
    <property type="match status" value="1"/>
</dbReference>
<dbReference type="Pfam" id="PF02361">
    <property type="entry name" value="CbiQ"/>
    <property type="match status" value="1"/>
</dbReference>
<feature type="transmembrane region" description="Helical" evidence="5">
    <location>
        <begin position="53"/>
        <end position="74"/>
    </location>
</feature>
<name>A0A0R1UD50_9LACO</name>
<sequence>MLVRSVMNPSVKFLLVLIISIEIACKASLVTNLIVIIFCLFYLLIKKISLKDLILLIFVPLIGAFVVFATLYWFSSTPDHYSAWVLSSRIYVYVLSIACVAHTTTSEELARSLEQNLHLPSKFSYGVLAALNIIPHMKMSVKQIRTAAMMRDVYLNFWSPMLYFKAILAAISSAENLAQGMESHGYVEGAKRSVIVQIPISKKDWLIFGLLLLLFNLCLFFL</sequence>
<dbReference type="Proteomes" id="UP000051036">
    <property type="component" value="Unassembled WGS sequence"/>
</dbReference>
<accession>A0A0R1UD50</accession>
<evidence type="ECO:0000256" key="3">
    <source>
        <dbReference type="ARBA" id="ARBA00022989"/>
    </source>
</evidence>
<reference evidence="6 7" key="1">
    <citation type="journal article" date="2015" name="Genome Announc.">
        <title>Expanding the biotechnology potential of lactobacilli through comparative genomics of 213 strains and associated genera.</title>
        <authorList>
            <person name="Sun Z."/>
            <person name="Harris H.M."/>
            <person name="McCann A."/>
            <person name="Guo C."/>
            <person name="Argimon S."/>
            <person name="Zhang W."/>
            <person name="Yang X."/>
            <person name="Jeffery I.B."/>
            <person name="Cooney J.C."/>
            <person name="Kagawa T.F."/>
            <person name="Liu W."/>
            <person name="Song Y."/>
            <person name="Salvetti E."/>
            <person name="Wrobel A."/>
            <person name="Rasinkangas P."/>
            <person name="Parkhill J."/>
            <person name="Rea M.C."/>
            <person name="O'Sullivan O."/>
            <person name="Ritari J."/>
            <person name="Douillard F.P."/>
            <person name="Paul Ross R."/>
            <person name="Yang R."/>
            <person name="Briner A.E."/>
            <person name="Felis G.E."/>
            <person name="de Vos W.M."/>
            <person name="Barrangou R."/>
            <person name="Klaenhammer T.R."/>
            <person name="Caufield P.W."/>
            <person name="Cui Y."/>
            <person name="Zhang H."/>
            <person name="O'Toole P.W."/>
        </authorList>
    </citation>
    <scope>NUCLEOTIDE SEQUENCE [LARGE SCALE GENOMIC DNA]</scope>
    <source>
        <strain evidence="6 7">DSM 16043</strain>
    </source>
</reference>
<evidence type="ECO:0000256" key="1">
    <source>
        <dbReference type="ARBA" id="ARBA00004141"/>
    </source>
</evidence>
<evidence type="ECO:0000256" key="4">
    <source>
        <dbReference type="ARBA" id="ARBA00023136"/>
    </source>
</evidence>
<dbReference type="STRING" id="1423763.FC46_GL001248"/>
<keyword evidence="3 5" id="KW-1133">Transmembrane helix</keyword>
<feature type="transmembrane region" description="Helical" evidence="5">
    <location>
        <begin position="13"/>
        <end position="44"/>
    </location>
</feature>
<keyword evidence="7" id="KW-1185">Reference proteome</keyword>
<keyword evidence="4 5" id="KW-0472">Membrane</keyword>
<organism evidence="6 7">
    <name type="scientific">Lactobacillus kalixensis DSM 16043</name>
    <dbReference type="NCBI Taxonomy" id="1423763"/>
    <lineage>
        <taxon>Bacteria</taxon>
        <taxon>Bacillati</taxon>
        <taxon>Bacillota</taxon>
        <taxon>Bacilli</taxon>
        <taxon>Lactobacillales</taxon>
        <taxon>Lactobacillaceae</taxon>
        <taxon>Lactobacillus</taxon>
    </lineage>
</organism>
<protein>
    <submittedName>
        <fullName evidence="6">ABC superfamily ATP binding cassette transporter, permease protein</fullName>
    </submittedName>
</protein>
<dbReference type="EMBL" id="AZFM01000037">
    <property type="protein sequence ID" value="KRL88856.1"/>
    <property type="molecule type" value="Genomic_DNA"/>
</dbReference>
<comment type="caution">
    <text evidence="6">The sequence shown here is derived from an EMBL/GenBank/DDBJ whole genome shotgun (WGS) entry which is preliminary data.</text>
</comment>
<dbReference type="PATRIC" id="fig|1423763.3.peg.1265"/>
<feature type="transmembrane region" description="Helical" evidence="5">
    <location>
        <begin position="205"/>
        <end position="221"/>
    </location>
</feature>
<keyword evidence="2 5" id="KW-0812">Transmembrane</keyword>
<gene>
    <name evidence="6" type="ORF">FC46_GL001248</name>
</gene>
<evidence type="ECO:0000313" key="7">
    <source>
        <dbReference type="Proteomes" id="UP000051036"/>
    </source>
</evidence>
<proteinExistence type="predicted"/>
<feature type="transmembrane region" description="Helical" evidence="5">
    <location>
        <begin position="153"/>
        <end position="174"/>
    </location>
</feature>
<evidence type="ECO:0000256" key="2">
    <source>
        <dbReference type="ARBA" id="ARBA00022692"/>
    </source>
</evidence>
<dbReference type="InterPro" id="IPR003339">
    <property type="entry name" value="ABC/ECF_trnsptr_transmembrane"/>
</dbReference>
<comment type="subcellular location">
    <subcellularLocation>
        <location evidence="1">Membrane</location>
        <topology evidence="1">Multi-pass membrane protein</topology>
    </subcellularLocation>
</comment>
<dbReference type="GO" id="GO:0005886">
    <property type="term" value="C:plasma membrane"/>
    <property type="evidence" value="ECO:0007669"/>
    <property type="project" value="UniProtKB-ARBA"/>
</dbReference>
<evidence type="ECO:0000256" key="5">
    <source>
        <dbReference type="SAM" id="Phobius"/>
    </source>
</evidence>
<evidence type="ECO:0000313" key="6">
    <source>
        <dbReference type="EMBL" id="KRL88856.1"/>
    </source>
</evidence>
<dbReference type="AlphaFoldDB" id="A0A0R1UD50"/>